<dbReference type="EMBL" id="LAZR01000679">
    <property type="protein sequence ID" value="KKN60890.1"/>
    <property type="molecule type" value="Genomic_DNA"/>
</dbReference>
<organism evidence="1">
    <name type="scientific">marine sediment metagenome</name>
    <dbReference type="NCBI Taxonomy" id="412755"/>
    <lineage>
        <taxon>unclassified sequences</taxon>
        <taxon>metagenomes</taxon>
        <taxon>ecological metagenomes</taxon>
    </lineage>
</organism>
<proteinExistence type="predicted"/>
<dbReference type="AlphaFoldDB" id="A0A0F9RWV9"/>
<protein>
    <submittedName>
        <fullName evidence="1">Uncharacterized protein</fullName>
    </submittedName>
</protein>
<gene>
    <name evidence="1" type="ORF">LCGC14_0527610</name>
</gene>
<comment type="caution">
    <text evidence="1">The sequence shown here is derived from an EMBL/GenBank/DDBJ whole genome shotgun (WGS) entry which is preliminary data.</text>
</comment>
<name>A0A0F9RWV9_9ZZZZ</name>
<evidence type="ECO:0000313" key="1">
    <source>
        <dbReference type="EMBL" id="KKN60890.1"/>
    </source>
</evidence>
<accession>A0A0F9RWV9</accession>
<reference evidence="1" key="1">
    <citation type="journal article" date="2015" name="Nature">
        <title>Complex archaea that bridge the gap between prokaryotes and eukaryotes.</title>
        <authorList>
            <person name="Spang A."/>
            <person name="Saw J.H."/>
            <person name="Jorgensen S.L."/>
            <person name="Zaremba-Niedzwiedzka K."/>
            <person name="Martijn J."/>
            <person name="Lind A.E."/>
            <person name="van Eijk R."/>
            <person name="Schleper C."/>
            <person name="Guy L."/>
            <person name="Ettema T.J."/>
        </authorList>
    </citation>
    <scope>NUCLEOTIDE SEQUENCE</scope>
</reference>
<sequence length="45" mass="4932">MSTYPECKFYLKGGNCSHLNAPEPGHSRCLGEKGCAVYELSKPVE</sequence>